<reference evidence="2 3" key="1">
    <citation type="journal article" date="2022" name="Nat. Genet.">
        <title>Improved pea reference genome and pan-genome highlight genomic features and evolutionary characteristics.</title>
        <authorList>
            <person name="Yang T."/>
            <person name="Liu R."/>
            <person name="Luo Y."/>
            <person name="Hu S."/>
            <person name="Wang D."/>
            <person name="Wang C."/>
            <person name="Pandey M.K."/>
            <person name="Ge S."/>
            <person name="Xu Q."/>
            <person name="Li N."/>
            <person name="Li G."/>
            <person name="Huang Y."/>
            <person name="Saxena R.K."/>
            <person name="Ji Y."/>
            <person name="Li M."/>
            <person name="Yan X."/>
            <person name="He Y."/>
            <person name="Liu Y."/>
            <person name="Wang X."/>
            <person name="Xiang C."/>
            <person name="Varshney R.K."/>
            <person name="Ding H."/>
            <person name="Gao S."/>
            <person name="Zong X."/>
        </authorList>
    </citation>
    <scope>NUCLEOTIDE SEQUENCE [LARGE SCALE GENOMIC DNA]</scope>
    <source>
        <strain evidence="2 3">cv. Zhongwan 6</strain>
    </source>
</reference>
<sequence length="107" mass="11622">MDTAYLLYLIMSGKRIDVAQIIANEMRHVAESGKEFRIGTRSTCPLIFPDLIMGLLIASRGEAVGSHRNGNENDEEDAEAEEEEEEEEGTSGGSKIASDDDAASDDD</sequence>
<gene>
    <name evidence="2" type="ORF">KIW84_046284</name>
</gene>
<evidence type="ECO:0000313" key="2">
    <source>
        <dbReference type="EMBL" id="KAI5423226.1"/>
    </source>
</evidence>
<name>A0A9D4XR47_PEA</name>
<feature type="region of interest" description="Disordered" evidence="1">
    <location>
        <begin position="63"/>
        <end position="107"/>
    </location>
</feature>
<dbReference type="Proteomes" id="UP001058974">
    <property type="component" value="Chromosome 4"/>
</dbReference>
<proteinExistence type="predicted"/>
<evidence type="ECO:0000313" key="3">
    <source>
        <dbReference type="Proteomes" id="UP001058974"/>
    </source>
</evidence>
<protein>
    <submittedName>
        <fullName evidence="2">Uncharacterized protein</fullName>
    </submittedName>
</protein>
<organism evidence="2 3">
    <name type="scientific">Pisum sativum</name>
    <name type="common">Garden pea</name>
    <name type="synonym">Lathyrus oleraceus</name>
    <dbReference type="NCBI Taxonomy" id="3888"/>
    <lineage>
        <taxon>Eukaryota</taxon>
        <taxon>Viridiplantae</taxon>
        <taxon>Streptophyta</taxon>
        <taxon>Embryophyta</taxon>
        <taxon>Tracheophyta</taxon>
        <taxon>Spermatophyta</taxon>
        <taxon>Magnoliopsida</taxon>
        <taxon>eudicotyledons</taxon>
        <taxon>Gunneridae</taxon>
        <taxon>Pentapetalae</taxon>
        <taxon>rosids</taxon>
        <taxon>fabids</taxon>
        <taxon>Fabales</taxon>
        <taxon>Fabaceae</taxon>
        <taxon>Papilionoideae</taxon>
        <taxon>50 kb inversion clade</taxon>
        <taxon>NPAAA clade</taxon>
        <taxon>Hologalegina</taxon>
        <taxon>IRL clade</taxon>
        <taxon>Fabeae</taxon>
        <taxon>Lathyrus</taxon>
    </lineage>
</organism>
<keyword evidence="3" id="KW-1185">Reference proteome</keyword>
<accession>A0A9D4XR47</accession>
<dbReference type="Gramene" id="Psat04G0628400-T1">
    <property type="protein sequence ID" value="KAI5423226.1"/>
    <property type="gene ID" value="KIW84_046284"/>
</dbReference>
<dbReference type="EMBL" id="JAMSHJ010000004">
    <property type="protein sequence ID" value="KAI5423226.1"/>
    <property type="molecule type" value="Genomic_DNA"/>
</dbReference>
<feature type="compositionally biased region" description="Acidic residues" evidence="1">
    <location>
        <begin position="72"/>
        <end position="89"/>
    </location>
</feature>
<dbReference type="AlphaFoldDB" id="A0A9D4XR47"/>
<comment type="caution">
    <text evidence="2">The sequence shown here is derived from an EMBL/GenBank/DDBJ whole genome shotgun (WGS) entry which is preliminary data.</text>
</comment>
<evidence type="ECO:0000256" key="1">
    <source>
        <dbReference type="SAM" id="MobiDB-lite"/>
    </source>
</evidence>